<evidence type="ECO:0000256" key="2">
    <source>
        <dbReference type="ARBA" id="ARBA00022801"/>
    </source>
</evidence>
<dbReference type="EMBL" id="JACRYT010000015">
    <property type="protein sequence ID" value="MBC6680589.1"/>
    <property type="molecule type" value="Genomic_DNA"/>
</dbReference>
<evidence type="ECO:0000313" key="4">
    <source>
        <dbReference type="EMBL" id="MBC6680589.1"/>
    </source>
</evidence>
<dbReference type="InterPro" id="IPR014905">
    <property type="entry name" value="HIRAN"/>
</dbReference>
<dbReference type="AlphaFoldDB" id="A0A923NL88"/>
<reference evidence="4" key="1">
    <citation type="submission" date="2020-08" db="EMBL/GenBank/DDBJ databases">
        <title>Genome public.</title>
        <authorList>
            <person name="Liu C."/>
            <person name="Sun Q."/>
        </authorList>
    </citation>
    <scope>NUCLEOTIDE SEQUENCE</scope>
    <source>
        <strain evidence="4">BX12</strain>
    </source>
</reference>
<evidence type="ECO:0000259" key="3">
    <source>
        <dbReference type="Pfam" id="PF08797"/>
    </source>
</evidence>
<dbReference type="GO" id="GO:0008270">
    <property type="term" value="F:zinc ion binding"/>
    <property type="evidence" value="ECO:0007669"/>
    <property type="project" value="InterPro"/>
</dbReference>
<evidence type="ECO:0000256" key="1">
    <source>
        <dbReference type="ARBA" id="ARBA00022723"/>
    </source>
</evidence>
<gene>
    <name evidence="4" type="ORF">H9L42_12235</name>
</gene>
<dbReference type="GO" id="GO:0016818">
    <property type="term" value="F:hydrolase activity, acting on acid anhydrides, in phosphorus-containing anhydrides"/>
    <property type="evidence" value="ECO:0007669"/>
    <property type="project" value="InterPro"/>
</dbReference>
<name>A0A923NL88_9FIRM</name>
<organism evidence="4 5">
    <name type="scientific">Zhenpiania hominis</name>
    <dbReference type="NCBI Taxonomy" id="2763644"/>
    <lineage>
        <taxon>Bacteria</taxon>
        <taxon>Bacillati</taxon>
        <taxon>Bacillota</taxon>
        <taxon>Clostridia</taxon>
        <taxon>Peptostreptococcales</taxon>
        <taxon>Anaerovoracaceae</taxon>
        <taxon>Zhenpiania</taxon>
    </lineage>
</organism>
<dbReference type="Gene3D" id="3.30.70.2330">
    <property type="match status" value="1"/>
</dbReference>
<evidence type="ECO:0000313" key="5">
    <source>
        <dbReference type="Proteomes" id="UP000602647"/>
    </source>
</evidence>
<dbReference type="RefSeq" id="WP_187303684.1">
    <property type="nucleotide sequence ID" value="NZ_CBCTON010000012.1"/>
</dbReference>
<keyword evidence="2" id="KW-0378">Hydrolase</keyword>
<comment type="caution">
    <text evidence="4">The sequence shown here is derived from an EMBL/GenBank/DDBJ whole genome shotgun (WGS) entry which is preliminary data.</text>
</comment>
<keyword evidence="1" id="KW-0479">Metal-binding</keyword>
<feature type="domain" description="HIRAN" evidence="3">
    <location>
        <begin position="3"/>
        <end position="56"/>
    </location>
</feature>
<keyword evidence="5" id="KW-1185">Reference proteome</keyword>
<dbReference type="Proteomes" id="UP000602647">
    <property type="component" value="Unassembled WGS sequence"/>
</dbReference>
<protein>
    <submittedName>
        <fullName evidence="4">HIRAN domain-containing protein</fullName>
    </submittedName>
</protein>
<dbReference type="GO" id="GO:0003676">
    <property type="term" value="F:nucleic acid binding"/>
    <property type="evidence" value="ECO:0007669"/>
    <property type="project" value="InterPro"/>
</dbReference>
<proteinExistence type="predicted"/>
<accession>A0A923NL88</accession>
<dbReference type="Pfam" id="PF08797">
    <property type="entry name" value="HIRAN"/>
    <property type="match status" value="1"/>
</dbReference>
<sequence length="108" mass="12047">MKTMYITIAGMNHYYGSEIFEKGMKVKLEKEPDNPYDREAIAARIKGLGKIGYVANSPYTVQGESMSAGRLYDKIGDTADAEVQFVLSQSIICRVNSRSQENKTGKSR</sequence>